<reference evidence="1 2" key="1">
    <citation type="submission" date="2016-05" db="EMBL/GenBank/DDBJ databases">
        <title>Single-cell genome of chain-forming Candidatus Thiomargarita nelsonii and comparison to other large sulfur-oxidizing bacteria.</title>
        <authorList>
            <person name="Winkel M."/>
            <person name="Salman V."/>
            <person name="Woyke T."/>
            <person name="Schulz-Vogt H."/>
            <person name="Richter M."/>
            <person name="Flood B."/>
            <person name="Bailey J."/>
            <person name="Amann R."/>
            <person name="Mussmann M."/>
        </authorList>
    </citation>
    <scope>NUCLEOTIDE SEQUENCE [LARGE SCALE GENOMIC DNA]</scope>
    <source>
        <strain evidence="1 2">THI036</strain>
    </source>
</reference>
<gene>
    <name evidence="1" type="ORF">THIOM_005018</name>
</gene>
<dbReference type="InterPro" id="IPR011856">
    <property type="entry name" value="tRNA_endonuc-like_dom_sf"/>
</dbReference>
<keyword evidence="2" id="KW-1185">Reference proteome</keyword>
<sequence>MAKDIIHDAVKNALIKDDWIITHDPFRVEYEELEIFADLAVEKPHTM</sequence>
<feature type="non-terminal residue" evidence="1">
    <location>
        <position position="47"/>
    </location>
</feature>
<dbReference type="InterPro" id="IPR011335">
    <property type="entry name" value="Restrct_endonuc-II-like"/>
</dbReference>
<organism evidence="1 2">
    <name type="scientific">Candidatus Thiomargarita nelsonii</name>
    <dbReference type="NCBI Taxonomy" id="1003181"/>
    <lineage>
        <taxon>Bacteria</taxon>
        <taxon>Pseudomonadati</taxon>
        <taxon>Pseudomonadota</taxon>
        <taxon>Gammaproteobacteria</taxon>
        <taxon>Thiotrichales</taxon>
        <taxon>Thiotrichaceae</taxon>
        <taxon>Thiomargarita</taxon>
    </lineage>
</organism>
<comment type="caution">
    <text evidence="1">The sequence shown here is derived from an EMBL/GenBank/DDBJ whole genome shotgun (WGS) entry which is preliminary data.</text>
</comment>
<evidence type="ECO:0000313" key="1">
    <source>
        <dbReference type="EMBL" id="OAD19357.1"/>
    </source>
</evidence>
<name>A0A176RUE2_9GAMM</name>
<dbReference type="Pfam" id="PF08814">
    <property type="entry name" value="XisH"/>
    <property type="match status" value="1"/>
</dbReference>
<evidence type="ECO:0000313" key="2">
    <source>
        <dbReference type="Proteomes" id="UP000076962"/>
    </source>
</evidence>
<dbReference type="SUPFAM" id="SSF52980">
    <property type="entry name" value="Restriction endonuclease-like"/>
    <property type="match status" value="1"/>
</dbReference>
<proteinExistence type="predicted"/>
<protein>
    <submittedName>
        <fullName evidence="1">XisH protein</fullName>
    </submittedName>
</protein>
<dbReference type="Proteomes" id="UP000076962">
    <property type="component" value="Unassembled WGS sequence"/>
</dbReference>
<dbReference type="InterPro" id="IPR014919">
    <property type="entry name" value="XisH"/>
</dbReference>
<dbReference type="GO" id="GO:0003676">
    <property type="term" value="F:nucleic acid binding"/>
    <property type="evidence" value="ECO:0007669"/>
    <property type="project" value="InterPro"/>
</dbReference>
<dbReference type="Gene3D" id="3.40.1350.10">
    <property type="match status" value="1"/>
</dbReference>
<dbReference type="EMBL" id="LUTY01002834">
    <property type="protein sequence ID" value="OAD19357.1"/>
    <property type="molecule type" value="Genomic_DNA"/>
</dbReference>
<dbReference type="AlphaFoldDB" id="A0A176RUE2"/>
<accession>A0A176RUE2</accession>